<sequence>MNKVVCLAALAAALGLSACVSSSIPAPEVTMSKVTRGMSQNEVIARVGPPDRMRGQNGNECYQYALGKYGDVPFAVYFRRAAVVASERASCNLSITRATAGPGIVWQASDYAATRR</sequence>
<evidence type="ECO:0000313" key="2">
    <source>
        <dbReference type="EMBL" id="MBB6104743.1"/>
    </source>
</evidence>
<feature type="signal peptide" evidence="1">
    <location>
        <begin position="1"/>
        <end position="22"/>
    </location>
</feature>
<dbReference type="Proteomes" id="UP000571554">
    <property type="component" value="Unassembled WGS sequence"/>
</dbReference>
<protein>
    <recommendedName>
        <fullName evidence="4">Outer membrane protein assembly factor BamE</fullName>
    </recommendedName>
</protein>
<evidence type="ECO:0000256" key="1">
    <source>
        <dbReference type="SAM" id="SignalP"/>
    </source>
</evidence>
<dbReference type="PROSITE" id="PS51257">
    <property type="entry name" value="PROKAR_LIPOPROTEIN"/>
    <property type="match status" value="1"/>
</dbReference>
<dbReference type="RefSeq" id="WP_183727242.1">
    <property type="nucleotide sequence ID" value="NZ_JACHBW010000013.1"/>
</dbReference>
<name>A0A7W9WVD2_9BURK</name>
<dbReference type="AlphaFoldDB" id="A0A7W9WVD2"/>
<evidence type="ECO:0000313" key="3">
    <source>
        <dbReference type="Proteomes" id="UP000571554"/>
    </source>
</evidence>
<keyword evidence="1" id="KW-0732">Signal</keyword>
<dbReference type="EMBL" id="JACHBW010000013">
    <property type="protein sequence ID" value="MBB6104743.1"/>
    <property type="molecule type" value="Genomic_DNA"/>
</dbReference>
<keyword evidence="3" id="KW-1185">Reference proteome</keyword>
<reference evidence="2 3" key="1">
    <citation type="submission" date="2020-08" db="EMBL/GenBank/DDBJ databases">
        <title>Above-ground endophytic microbial communities from plants in different locations in the United States.</title>
        <authorList>
            <person name="Frank C."/>
        </authorList>
    </citation>
    <scope>NUCLEOTIDE SEQUENCE [LARGE SCALE GENOMIC DNA]</scope>
    <source>
        <strain evidence="2 3">WP4_2_2</strain>
    </source>
</reference>
<proteinExistence type="predicted"/>
<evidence type="ECO:0008006" key="4">
    <source>
        <dbReference type="Google" id="ProtNLM"/>
    </source>
</evidence>
<feature type="chain" id="PRO_5031501574" description="Outer membrane protein assembly factor BamE" evidence="1">
    <location>
        <begin position="23"/>
        <end position="116"/>
    </location>
</feature>
<accession>A0A7W9WVD2</accession>
<organism evidence="2 3">
    <name type="scientific">Paraburkholderia bannensis</name>
    <dbReference type="NCBI Taxonomy" id="765414"/>
    <lineage>
        <taxon>Bacteria</taxon>
        <taxon>Pseudomonadati</taxon>
        <taxon>Pseudomonadota</taxon>
        <taxon>Betaproteobacteria</taxon>
        <taxon>Burkholderiales</taxon>
        <taxon>Burkholderiaceae</taxon>
        <taxon>Paraburkholderia</taxon>
    </lineage>
</organism>
<comment type="caution">
    <text evidence="2">The sequence shown here is derived from an EMBL/GenBank/DDBJ whole genome shotgun (WGS) entry which is preliminary data.</text>
</comment>
<gene>
    <name evidence="2" type="ORF">F4827_004602</name>
</gene>